<feature type="transmembrane region" description="Helical" evidence="1">
    <location>
        <begin position="196"/>
        <end position="214"/>
    </location>
</feature>
<evidence type="ECO:0000313" key="2">
    <source>
        <dbReference type="EMBL" id="HGF99940.1"/>
    </source>
</evidence>
<comment type="caution">
    <text evidence="2">The sequence shown here is derived from an EMBL/GenBank/DDBJ whole genome shotgun (WGS) entry which is preliminary data.</text>
</comment>
<sequence length="225" mass="25544">MLVNPLTRTLAYLLCTTLVVAVAVAIKFLYLTLGDAIVYQIPLIGDVLRSLEIMELFNILVFAILGMGFGIATKLLPWYFGSKVSKITLAILIPIIFLITAVFRYEVWVQKFEMQENINSRAGAISFTNSFLREKTNGQSGIVGFYLYTAKLPILPSTTQDIEALDDWMLTSQERFARVTRLEGKIVTNLFFLRGWVLRIFYFLISIFTTIANFKEGRKTFGPIL</sequence>
<keyword evidence="1" id="KW-0472">Membrane</keyword>
<keyword evidence="1" id="KW-1133">Transmembrane helix</keyword>
<name>A0A7C3ZKE2_9CYAN</name>
<reference evidence="2" key="1">
    <citation type="journal article" date="2020" name="mSystems">
        <title>Genome- and Community-Level Interaction Insights into Carbon Utilization and Element Cycling Functions of Hydrothermarchaeota in Hydrothermal Sediment.</title>
        <authorList>
            <person name="Zhou Z."/>
            <person name="Liu Y."/>
            <person name="Xu W."/>
            <person name="Pan J."/>
            <person name="Luo Z.H."/>
            <person name="Li M."/>
        </authorList>
    </citation>
    <scope>NUCLEOTIDE SEQUENCE [LARGE SCALE GENOMIC DNA]</scope>
    <source>
        <strain evidence="2">SpSt-374</strain>
    </source>
</reference>
<feature type="transmembrane region" description="Helical" evidence="1">
    <location>
        <begin position="12"/>
        <end position="33"/>
    </location>
</feature>
<keyword evidence="1" id="KW-0812">Transmembrane</keyword>
<feature type="transmembrane region" description="Helical" evidence="1">
    <location>
        <begin position="53"/>
        <end position="75"/>
    </location>
</feature>
<evidence type="ECO:0000256" key="1">
    <source>
        <dbReference type="SAM" id="Phobius"/>
    </source>
</evidence>
<dbReference type="EMBL" id="DSPX01000043">
    <property type="protein sequence ID" value="HGF99940.1"/>
    <property type="molecule type" value="Genomic_DNA"/>
</dbReference>
<gene>
    <name evidence="2" type="ORF">ENR15_04570</name>
</gene>
<accession>A0A7C3ZKE2</accession>
<feature type="transmembrane region" description="Helical" evidence="1">
    <location>
        <begin position="87"/>
        <end position="105"/>
    </location>
</feature>
<proteinExistence type="predicted"/>
<dbReference type="AlphaFoldDB" id="A0A7C3ZKE2"/>
<organism evidence="2">
    <name type="scientific">Planktothricoides sp. SpSt-374</name>
    <dbReference type="NCBI Taxonomy" id="2282167"/>
    <lineage>
        <taxon>Bacteria</taxon>
        <taxon>Bacillati</taxon>
        <taxon>Cyanobacteriota</taxon>
        <taxon>Cyanophyceae</taxon>
        <taxon>Oscillatoriophycideae</taxon>
        <taxon>Oscillatoriales</taxon>
        <taxon>Oscillatoriaceae</taxon>
        <taxon>Planktothricoides</taxon>
    </lineage>
</organism>
<protein>
    <submittedName>
        <fullName evidence="2">Uncharacterized protein</fullName>
    </submittedName>
</protein>